<evidence type="ECO:0000259" key="1">
    <source>
        <dbReference type="Pfam" id="PF05305"/>
    </source>
</evidence>
<keyword evidence="3" id="KW-1185">Reference proteome</keyword>
<dbReference type="EMBL" id="JAUTXY010000010">
    <property type="protein sequence ID" value="MEE2060043.1"/>
    <property type="molecule type" value="Genomic_DNA"/>
</dbReference>
<name>A0ABU7LER8_9NOCA</name>
<sequence length="144" mass="14833">MLTLGWLPGRRSGRRAARTLVLVGAGAAAVSCATGTATVEQSTTAATTSTTSARPEQKAPLLDSHAMRFKNALADSGLAAGVPDETLLAVGRGLCSRLADGAPEDEVVDVVRPIAAYATTVSDTMMPGDDAARLFIVVAREEFC</sequence>
<evidence type="ECO:0000313" key="3">
    <source>
        <dbReference type="Proteomes" id="UP001336020"/>
    </source>
</evidence>
<dbReference type="Pfam" id="PF05305">
    <property type="entry name" value="DUF732"/>
    <property type="match status" value="1"/>
</dbReference>
<evidence type="ECO:0000313" key="2">
    <source>
        <dbReference type="EMBL" id="MEE2060043.1"/>
    </source>
</evidence>
<gene>
    <name evidence="2" type="ORF">Q7514_21195</name>
</gene>
<comment type="caution">
    <text evidence="2">The sequence shown here is derived from an EMBL/GenBank/DDBJ whole genome shotgun (WGS) entry which is preliminary data.</text>
</comment>
<protein>
    <submittedName>
        <fullName evidence="2">DUF732 domain-containing protein</fullName>
    </submittedName>
</protein>
<dbReference type="Proteomes" id="UP001336020">
    <property type="component" value="Unassembled WGS sequence"/>
</dbReference>
<accession>A0ABU7LER8</accession>
<reference evidence="2 3" key="1">
    <citation type="submission" date="2023-07" db="EMBL/GenBank/DDBJ databases">
        <authorList>
            <person name="Girao M."/>
            <person name="Carvalho M.F."/>
        </authorList>
    </citation>
    <scope>NUCLEOTIDE SEQUENCE [LARGE SCALE GENOMIC DNA]</scope>
    <source>
        <strain evidence="2 3">YIM65754</strain>
    </source>
</reference>
<dbReference type="RefSeq" id="WP_330135218.1">
    <property type="nucleotide sequence ID" value="NZ_JAUTXY010000010.1"/>
</dbReference>
<proteinExistence type="predicted"/>
<dbReference type="InterPro" id="IPR007969">
    <property type="entry name" value="DUF732"/>
</dbReference>
<feature type="domain" description="DUF732" evidence="1">
    <location>
        <begin position="68"/>
        <end position="144"/>
    </location>
</feature>
<organism evidence="2 3">
    <name type="scientific">Rhodococcus artemisiae</name>
    <dbReference type="NCBI Taxonomy" id="714159"/>
    <lineage>
        <taxon>Bacteria</taxon>
        <taxon>Bacillati</taxon>
        <taxon>Actinomycetota</taxon>
        <taxon>Actinomycetes</taxon>
        <taxon>Mycobacteriales</taxon>
        <taxon>Nocardiaceae</taxon>
        <taxon>Rhodococcus</taxon>
    </lineage>
</organism>